<dbReference type="Pfam" id="PF00724">
    <property type="entry name" value="Oxidored_FMN"/>
    <property type="match status" value="1"/>
</dbReference>
<dbReference type="InterPro" id="IPR013785">
    <property type="entry name" value="Aldolase_TIM"/>
</dbReference>
<evidence type="ECO:0000313" key="7">
    <source>
        <dbReference type="Proteomes" id="UP000053070"/>
    </source>
</evidence>
<dbReference type="GO" id="GO:0016628">
    <property type="term" value="F:oxidoreductase activity, acting on the CH-CH group of donors, NAD or NADP as acceptor"/>
    <property type="evidence" value="ECO:0007669"/>
    <property type="project" value="UniProtKB-ARBA"/>
</dbReference>
<name>A0A0G9MS88_9SPHN</name>
<proteinExistence type="inferred from homology"/>
<keyword evidence="7" id="KW-1185">Reference proteome</keyword>
<sequence>MPSDQSLSSLFKPLQMGEITLANRMLMAPLTRSRSDAGSNTQTGLHALYYAQRAGAGLIVSEATQISQQGQGYAWTPGIFTDEQVESWKPVTDAVHNEGGRIFCQLWHVGAISHPVFQPDGGQPVSASAWTPEGEAFVGDLHEDGPKVPFEEARALRTDEIPGLIDDYRHAARCAAEAGFEGVEVHAANNYLIDQFIRSETNNRDDEYGGSLENRLRLLDEVVSAVCEELTPARVGVRLSPMGGPGGTSDANPAETYPAAAKLLSGRGLAYLHVIRPNSHTGGDADKTDDIVPPMREAFDGPFIANGNFEPDEAAKWIADDKCDAVTFGRLWLANPDFAERVAKGGPYNDDNPDTYYGGGAEGYTDYPTLQKVEDTLPA</sequence>
<dbReference type="CDD" id="cd02933">
    <property type="entry name" value="OYE_like_FMN"/>
    <property type="match status" value="1"/>
</dbReference>
<comment type="caution">
    <text evidence="6">The sequence shown here is derived from an EMBL/GenBank/DDBJ whole genome shotgun (WGS) entry which is preliminary data.</text>
</comment>
<gene>
    <name evidence="6" type="ORF">AAW01_07055</name>
</gene>
<dbReference type="AlphaFoldDB" id="A0A0G9MS88"/>
<dbReference type="Proteomes" id="UP000053070">
    <property type="component" value="Unassembled WGS sequence"/>
</dbReference>
<dbReference type="EMBL" id="LBHC01000002">
    <property type="protein sequence ID" value="KLE32153.1"/>
    <property type="molecule type" value="Genomic_DNA"/>
</dbReference>
<dbReference type="OrthoDB" id="9804454at2"/>
<dbReference type="GO" id="GO:0005829">
    <property type="term" value="C:cytosol"/>
    <property type="evidence" value="ECO:0007669"/>
    <property type="project" value="UniProtKB-ARBA"/>
</dbReference>
<evidence type="ECO:0000256" key="1">
    <source>
        <dbReference type="ARBA" id="ARBA00001917"/>
    </source>
</evidence>
<dbReference type="InterPro" id="IPR045247">
    <property type="entry name" value="Oye-like"/>
</dbReference>
<feature type="region of interest" description="Disordered" evidence="4">
    <location>
        <begin position="343"/>
        <end position="379"/>
    </location>
</feature>
<organism evidence="6 7">
    <name type="scientific">Aurantiacibacter gangjinensis</name>
    <dbReference type="NCBI Taxonomy" id="502682"/>
    <lineage>
        <taxon>Bacteria</taxon>
        <taxon>Pseudomonadati</taxon>
        <taxon>Pseudomonadota</taxon>
        <taxon>Alphaproteobacteria</taxon>
        <taxon>Sphingomonadales</taxon>
        <taxon>Erythrobacteraceae</taxon>
        <taxon>Aurantiacibacter</taxon>
    </lineage>
</organism>
<dbReference type="Gene3D" id="3.20.20.70">
    <property type="entry name" value="Aldolase class I"/>
    <property type="match status" value="1"/>
</dbReference>
<feature type="domain" description="NADH:flavin oxidoreductase/NADH oxidase N-terminal" evidence="5">
    <location>
        <begin position="9"/>
        <end position="347"/>
    </location>
</feature>
<evidence type="ECO:0000313" key="6">
    <source>
        <dbReference type="EMBL" id="KLE32153.1"/>
    </source>
</evidence>
<dbReference type="STRING" id="502682.BMF35_a0409"/>
<dbReference type="PATRIC" id="fig|502682.8.peg.1438"/>
<comment type="cofactor">
    <cofactor evidence="1">
        <name>FMN</name>
        <dbReference type="ChEBI" id="CHEBI:58210"/>
    </cofactor>
</comment>
<dbReference type="FunFam" id="3.20.20.70:FF:000059">
    <property type="entry name" value="N-ethylmaleimide reductase, FMN-linked"/>
    <property type="match status" value="1"/>
</dbReference>
<dbReference type="PANTHER" id="PTHR22893">
    <property type="entry name" value="NADH OXIDOREDUCTASE-RELATED"/>
    <property type="match status" value="1"/>
</dbReference>
<keyword evidence="3" id="KW-0560">Oxidoreductase</keyword>
<dbReference type="SUPFAM" id="SSF51395">
    <property type="entry name" value="FMN-linked oxidoreductases"/>
    <property type="match status" value="1"/>
</dbReference>
<evidence type="ECO:0000256" key="2">
    <source>
        <dbReference type="ARBA" id="ARBA00005979"/>
    </source>
</evidence>
<evidence type="ECO:0000256" key="4">
    <source>
        <dbReference type="SAM" id="MobiDB-lite"/>
    </source>
</evidence>
<dbReference type="InterPro" id="IPR001155">
    <property type="entry name" value="OxRdtase_FMN_N"/>
</dbReference>
<protein>
    <submittedName>
        <fullName evidence="6">NADH:flavin oxidoreductase</fullName>
    </submittedName>
</protein>
<evidence type="ECO:0000256" key="3">
    <source>
        <dbReference type="ARBA" id="ARBA00023002"/>
    </source>
</evidence>
<evidence type="ECO:0000259" key="5">
    <source>
        <dbReference type="Pfam" id="PF00724"/>
    </source>
</evidence>
<comment type="similarity">
    <text evidence="2">Belongs to the NADH:flavin oxidoreductase/NADH oxidase family.</text>
</comment>
<dbReference type="PANTHER" id="PTHR22893:SF91">
    <property type="entry name" value="NADPH DEHYDROGENASE 2-RELATED"/>
    <property type="match status" value="1"/>
</dbReference>
<accession>A0A0G9MS88</accession>
<reference evidence="6 7" key="1">
    <citation type="submission" date="2015-04" db="EMBL/GenBank/DDBJ databases">
        <title>The draft genome sequence of Erythrobacr gangjinensis K7-2.</title>
        <authorList>
            <person name="Zhuang L."/>
            <person name="Liu Y."/>
            <person name="Shao Z."/>
        </authorList>
    </citation>
    <scope>NUCLEOTIDE SEQUENCE [LARGE SCALE GENOMIC DNA]</scope>
    <source>
        <strain evidence="6 7">K7-2</strain>
    </source>
</reference>
<dbReference type="GO" id="GO:0010181">
    <property type="term" value="F:FMN binding"/>
    <property type="evidence" value="ECO:0007669"/>
    <property type="project" value="InterPro"/>
</dbReference>